<reference evidence="4" key="1">
    <citation type="submission" date="2020-03" db="EMBL/GenBank/DDBJ databases">
        <title>A mixture of massive structural variations and highly conserved coding sequences in Ustilaginoidea virens genome.</title>
        <authorList>
            <person name="Zhang K."/>
            <person name="Zhao Z."/>
            <person name="Zhang Z."/>
            <person name="Li Y."/>
            <person name="Hsiang T."/>
            <person name="Sun W."/>
        </authorList>
    </citation>
    <scope>NUCLEOTIDE SEQUENCE</scope>
    <source>
        <strain evidence="4">UV-8b</strain>
    </source>
</reference>
<dbReference type="PANTHER" id="PTHR10908">
    <property type="entry name" value="SEROTONIN N-ACETYLTRANSFERASE"/>
    <property type="match status" value="1"/>
</dbReference>
<dbReference type="GeneID" id="66068410"/>
<dbReference type="PANTHER" id="PTHR10908:SF0">
    <property type="entry name" value="SEROTONIN N-ACETYLTRANSFERASE"/>
    <property type="match status" value="1"/>
</dbReference>
<dbReference type="GO" id="GO:0004059">
    <property type="term" value="F:aralkylamine N-acetyltransferase activity"/>
    <property type="evidence" value="ECO:0007669"/>
    <property type="project" value="TreeGrafter"/>
</dbReference>
<protein>
    <recommendedName>
        <fullName evidence="3">N-acetyltransferase domain-containing protein</fullName>
    </recommendedName>
</protein>
<sequence length="180" mass="19385">MAPSYMRKLTLADVDLCAALEASAFPPSEAATREQIEYRLSVCPDICHGLFVREPAASGETLIAHALATRSDGSLIREHDMAAPPGWKAAAAADGGHQPEGATLALHSLAVTPAHQRRGVGRSLATRYLALMARVPWVRRVAILTHESLVPFYQELGFDDRGRSACAHGGVAWNDMVLVY</sequence>
<evidence type="ECO:0000313" key="5">
    <source>
        <dbReference type="Proteomes" id="UP000027002"/>
    </source>
</evidence>
<dbReference type="EMBL" id="CP072758">
    <property type="protein sequence ID" value="QUC23392.1"/>
    <property type="molecule type" value="Genomic_DNA"/>
</dbReference>
<dbReference type="Gene3D" id="3.40.630.30">
    <property type="match status" value="1"/>
</dbReference>
<dbReference type="RefSeq" id="XP_043001065.1">
    <property type="nucleotide sequence ID" value="XM_043145130.1"/>
</dbReference>
<organism evidence="4 5">
    <name type="scientific">Ustilaginoidea virens</name>
    <name type="common">Rice false smut fungus</name>
    <name type="synonym">Villosiclava virens</name>
    <dbReference type="NCBI Taxonomy" id="1159556"/>
    <lineage>
        <taxon>Eukaryota</taxon>
        <taxon>Fungi</taxon>
        <taxon>Dikarya</taxon>
        <taxon>Ascomycota</taxon>
        <taxon>Pezizomycotina</taxon>
        <taxon>Sordariomycetes</taxon>
        <taxon>Hypocreomycetidae</taxon>
        <taxon>Hypocreales</taxon>
        <taxon>Clavicipitaceae</taxon>
        <taxon>Ustilaginoidea</taxon>
    </lineage>
</organism>
<evidence type="ECO:0000313" key="4">
    <source>
        <dbReference type="EMBL" id="QUC23392.1"/>
    </source>
</evidence>
<dbReference type="KEGG" id="uvi:66068410"/>
<accession>A0A8E5ML70</accession>
<dbReference type="InterPro" id="IPR051635">
    <property type="entry name" value="SNAT-like"/>
</dbReference>
<dbReference type="AlphaFoldDB" id="A0A8E5ML70"/>
<keyword evidence="2" id="KW-0012">Acyltransferase</keyword>
<dbReference type="GO" id="GO:0005737">
    <property type="term" value="C:cytoplasm"/>
    <property type="evidence" value="ECO:0007669"/>
    <property type="project" value="TreeGrafter"/>
</dbReference>
<proteinExistence type="predicted"/>
<dbReference type="InterPro" id="IPR016181">
    <property type="entry name" value="Acyl_CoA_acyltransferase"/>
</dbReference>
<dbReference type="PROSITE" id="PS51186">
    <property type="entry name" value="GNAT"/>
    <property type="match status" value="1"/>
</dbReference>
<dbReference type="OrthoDB" id="30840at2759"/>
<dbReference type="SUPFAM" id="SSF55729">
    <property type="entry name" value="Acyl-CoA N-acyltransferases (Nat)"/>
    <property type="match status" value="1"/>
</dbReference>
<evidence type="ECO:0000259" key="3">
    <source>
        <dbReference type="PROSITE" id="PS51186"/>
    </source>
</evidence>
<dbReference type="Pfam" id="PF13673">
    <property type="entry name" value="Acetyltransf_10"/>
    <property type="match status" value="1"/>
</dbReference>
<evidence type="ECO:0000256" key="1">
    <source>
        <dbReference type="ARBA" id="ARBA00022679"/>
    </source>
</evidence>
<dbReference type="InterPro" id="IPR000182">
    <property type="entry name" value="GNAT_dom"/>
</dbReference>
<keyword evidence="1" id="KW-0808">Transferase</keyword>
<gene>
    <name evidence="4" type="ORF">UV8b_07633</name>
</gene>
<dbReference type="Proteomes" id="UP000027002">
    <property type="component" value="Chromosome 6"/>
</dbReference>
<evidence type="ECO:0000256" key="2">
    <source>
        <dbReference type="ARBA" id="ARBA00023315"/>
    </source>
</evidence>
<feature type="domain" description="N-acetyltransferase" evidence="3">
    <location>
        <begin position="4"/>
        <end position="180"/>
    </location>
</feature>
<keyword evidence="5" id="KW-1185">Reference proteome</keyword>
<name>A0A8E5ML70_USTVR</name>